<comment type="caution">
    <text evidence="3">The sequence shown here is derived from an EMBL/GenBank/DDBJ whole genome shotgun (WGS) entry which is preliminary data.</text>
</comment>
<dbReference type="Proteomes" id="UP000326907">
    <property type="component" value="Unassembled WGS sequence"/>
</dbReference>
<dbReference type="AlphaFoldDB" id="A0A5N5EFI3"/>
<feature type="region of interest" description="Disordered" evidence="1">
    <location>
        <begin position="32"/>
        <end position="97"/>
    </location>
</feature>
<evidence type="ECO:0000313" key="4">
    <source>
        <dbReference type="Proteomes" id="UP000326907"/>
    </source>
</evidence>
<gene>
    <name evidence="3" type="ORF">F5983_36720</name>
</gene>
<name>A0A5N5EFI3_9ACTN</name>
<reference evidence="3 4" key="1">
    <citation type="submission" date="2019-09" db="EMBL/GenBank/DDBJ databases">
        <authorList>
            <person name="Liu P."/>
        </authorList>
    </citation>
    <scope>NUCLEOTIDE SEQUENCE [LARGE SCALE GENOMIC DNA]</scope>
    <source>
        <strain evidence="3 4">TRM68085</strain>
    </source>
</reference>
<sequence length="97" mass="9070">MTKKTRVRVARITAGAIIAAGASLTAAGAAQALNGPGEGQVTTQDEQADGGLIGGLIEGNTSGENPIGGADQGGTSEGGDQGGTSEGGDQGGTSEGG</sequence>
<keyword evidence="2" id="KW-0732">Signal</keyword>
<dbReference type="EMBL" id="VYUA01000081">
    <property type="protein sequence ID" value="KAB2587650.1"/>
    <property type="molecule type" value="Genomic_DNA"/>
</dbReference>
<evidence type="ECO:0000256" key="1">
    <source>
        <dbReference type="SAM" id="MobiDB-lite"/>
    </source>
</evidence>
<feature type="non-terminal residue" evidence="3">
    <location>
        <position position="97"/>
    </location>
</feature>
<feature type="signal peptide" evidence="2">
    <location>
        <begin position="1"/>
        <end position="32"/>
    </location>
</feature>
<feature type="compositionally biased region" description="Gly residues" evidence="1">
    <location>
        <begin position="70"/>
        <end position="97"/>
    </location>
</feature>
<protein>
    <submittedName>
        <fullName evidence="3">Uncharacterized protein</fullName>
    </submittedName>
</protein>
<feature type="chain" id="PRO_5024817838" evidence="2">
    <location>
        <begin position="33"/>
        <end position="97"/>
    </location>
</feature>
<keyword evidence="4" id="KW-1185">Reference proteome</keyword>
<organism evidence="3 4">
    <name type="scientific">Streptomyces arboris</name>
    <dbReference type="NCBI Taxonomy" id="2600619"/>
    <lineage>
        <taxon>Bacteria</taxon>
        <taxon>Bacillati</taxon>
        <taxon>Actinomycetota</taxon>
        <taxon>Actinomycetes</taxon>
        <taxon>Kitasatosporales</taxon>
        <taxon>Streptomycetaceae</taxon>
        <taxon>Streptomyces</taxon>
    </lineage>
</organism>
<accession>A0A5N5EFI3</accession>
<proteinExistence type="predicted"/>
<evidence type="ECO:0000313" key="3">
    <source>
        <dbReference type="EMBL" id="KAB2587650.1"/>
    </source>
</evidence>
<evidence type="ECO:0000256" key="2">
    <source>
        <dbReference type="SAM" id="SignalP"/>
    </source>
</evidence>